<sequence length="182" mass="19248">MAIAARCFPNGANPSGKIAVSACATWAAYVSSPGSAVPKAKSVSVPEKSGASDSPQFTSCPGAFHHFHKSSVGKSPSCRVYTLGPMARCIIILRPECCIICSSVKGGSTDGRRESSGLIYGGYNSLGRHNANLLVPHNTQDWPSAHGFASRGLSGRLARQLARVGAHRCWQLRIPAVFQDEH</sequence>
<evidence type="ECO:0000313" key="2">
    <source>
        <dbReference type="Proteomes" id="UP000784294"/>
    </source>
</evidence>
<reference evidence="1" key="1">
    <citation type="submission" date="2018-11" db="EMBL/GenBank/DDBJ databases">
        <authorList>
            <consortium name="Pathogen Informatics"/>
        </authorList>
    </citation>
    <scope>NUCLEOTIDE SEQUENCE</scope>
</reference>
<dbReference type="Proteomes" id="UP000784294">
    <property type="component" value="Unassembled WGS sequence"/>
</dbReference>
<comment type="caution">
    <text evidence="1">The sequence shown here is derived from an EMBL/GenBank/DDBJ whole genome shotgun (WGS) entry which is preliminary data.</text>
</comment>
<keyword evidence="2" id="KW-1185">Reference proteome</keyword>
<gene>
    <name evidence="1" type="ORF">PXEA_LOCUS24702</name>
</gene>
<proteinExistence type="predicted"/>
<organism evidence="1 2">
    <name type="scientific">Protopolystoma xenopodis</name>
    <dbReference type="NCBI Taxonomy" id="117903"/>
    <lineage>
        <taxon>Eukaryota</taxon>
        <taxon>Metazoa</taxon>
        <taxon>Spiralia</taxon>
        <taxon>Lophotrochozoa</taxon>
        <taxon>Platyhelminthes</taxon>
        <taxon>Monogenea</taxon>
        <taxon>Polyopisthocotylea</taxon>
        <taxon>Polystomatidea</taxon>
        <taxon>Polystomatidae</taxon>
        <taxon>Protopolystoma</taxon>
    </lineage>
</organism>
<evidence type="ECO:0000313" key="1">
    <source>
        <dbReference type="EMBL" id="VEL31262.1"/>
    </source>
</evidence>
<protein>
    <submittedName>
        <fullName evidence="1">Uncharacterized protein</fullName>
    </submittedName>
</protein>
<dbReference type="EMBL" id="CAAALY010120396">
    <property type="protein sequence ID" value="VEL31262.1"/>
    <property type="molecule type" value="Genomic_DNA"/>
</dbReference>
<dbReference type="AlphaFoldDB" id="A0A3S5AXP9"/>
<accession>A0A3S5AXP9</accession>
<name>A0A3S5AXP9_9PLAT</name>